<evidence type="ECO:0000259" key="1">
    <source>
        <dbReference type="Pfam" id="PF14336"/>
    </source>
</evidence>
<dbReference type="PANTHER" id="PTHR32022:SF10">
    <property type="entry name" value="D-GLUTAMATE CYCLASE, MITOCHONDRIAL"/>
    <property type="match status" value="1"/>
</dbReference>
<dbReference type="Gene3D" id="3.90.1640.20">
    <property type="entry name" value="TON_0340"/>
    <property type="match status" value="1"/>
</dbReference>
<name>A0ABV0NQI0_9TELE</name>
<comment type="caution">
    <text evidence="2">The sequence shown here is derived from an EMBL/GenBank/DDBJ whole genome shotgun (WGS) entry which is preliminary data.</text>
</comment>
<dbReference type="Proteomes" id="UP001476798">
    <property type="component" value="Unassembled WGS sequence"/>
</dbReference>
<feature type="domain" description="D-glutamate cyclase-like C-terminal" evidence="1">
    <location>
        <begin position="1"/>
        <end position="40"/>
    </location>
</feature>
<evidence type="ECO:0000313" key="2">
    <source>
        <dbReference type="EMBL" id="MEQ2173661.1"/>
    </source>
</evidence>
<dbReference type="PANTHER" id="PTHR32022">
    <property type="entry name" value="D-GLUTAMATE CYCLASE, MITOCHONDRIAL"/>
    <property type="match status" value="1"/>
</dbReference>
<organism evidence="2 3">
    <name type="scientific">Goodea atripinnis</name>
    <dbReference type="NCBI Taxonomy" id="208336"/>
    <lineage>
        <taxon>Eukaryota</taxon>
        <taxon>Metazoa</taxon>
        <taxon>Chordata</taxon>
        <taxon>Craniata</taxon>
        <taxon>Vertebrata</taxon>
        <taxon>Euteleostomi</taxon>
        <taxon>Actinopterygii</taxon>
        <taxon>Neopterygii</taxon>
        <taxon>Teleostei</taxon>
        <taxon>Neoteleostei</taxon>
        <taxon>Acanthomorphata</taxon>
        <taxon>Ovalentaria</taxon>
        <taxon>Atherinomorphae</taxon>
        <taxon>Cyprinodontiformes</taxon>
        <taxon>Goodeidae</taxon>
        <taxon>Goodea</taxon>
    </lineage>
</organism>
<dbReference type="Pfam" id="PF14336">
    <property type="entry name" value="GLUCM-like_C"/>
    <property type="match status" value="1"/>
</dbReference>
<gene>
    <name evidence="2" type="ORF">GOODEAATRI_034394</name>
</gene>
<accession>A0ABV0NQI0</accession>
<dbReference type="EMBL" id="JAHRIO010048702">
    <property type="protein sequence ID" value="MEQ2173661.1"/>
    <property type="molecule type" value="Genomic_DNA"/>
</dbReference>
<evidence type="ECO:0000313" key="3">
    <source>
        <dbReference type="Proteomes" id="UP001476798"/>
    </source>
</evidence>
<reference evidence="2 3" key="1">
    <citation type="submission" date="2021-06" db="EMBL/GenBank/DDBJ databases">
        <authorList>
            <person name="Palmer J.M."/>
        </authorList>
    </citation>
    <scope>NUCLEOTIDE SEQUENCE [LARGE SCALE GENOMIC DNA]</scope>
    <source>
        <strain evidence="2 3">GA_2019</strain>
        <tissue evidence="2">Muscle</tissue>
    </source>
</reference>
<sequence length="54" mass="5577">IGDGGNELGMGKVKEKVKSLMPKGDLIACDVAADSAVTAGKDALRRSRDPLKHG</sequence>
<feature type="non-terminal residue" evidence="2">
    <location>
        <position position="1"/>
    </location>
</feature>
<proteinExistence type="predicted"/>
<keyword evidence="3" id="KW-1185">Reference proteome</keyword>
<dbReference type="InterPro" id="IPR025504">
    <property type="entry name" value="GLUCM_C"/>
</dbReference>
<protein>
    <recommendedName>
        <fullName evidence="1">D-glutamate cyclase-like C-terminal domain-containing protein</fullName>
    </recommendedName>
</protein>